<comment type="similarity">
    <text evidence="4">Belongs to the UbiC family.</text>
</comment>
<dbReference type="OrthoDB" id="9789493at2"/>
<dbReference type="GO" id="GO:0005829">
    <property type="term" value="C:cytosol"/>
    <property type="evidence" value="ECO:0007669"/>
    <property type="project" value="TreeGrafter"/>
</dbReference>
<comment type="catalytic activity">
    <reaction evidence="4">
        <text>chorismate = 4-hydroxybenzoate + pyruvate</text>
        <dbReference type="Rhea" id="RHEA:16505"/>
        <dbReference type="ChEBI" id="CHEBI:15361"/>
        <dbReference type="ChEBI" id="CHEBI:17879"/>
        <dbReference type="ChEBI" id="CHEBI:29748"/>
        <dbReference type="EC" id="4.1.3.40"/>
    </reaction>
</comment>
<keyword evidence="3 4" id="KW-0456">Lyase</keyword>
<dbReference type="GO" id="GO:0006744">
    <property type="term" value="P:ubiquinone biosynthetic process"/>
    <property type="evidence" value="ECO:0007669"/>
    <property type="project" value="UniProtKB-UniRule"/>
</dbReference>
<dbReference type="STRING" id="1144748.KS2013_83"/>
<evidence type="ECO:0000256" key="2">
    <source>
        <dbReference type="ARBA" id="ARBA00022688"/>
    </source>
</evidence>
<gene>
    <name evidence="4" type="primary">ubiC</name>
    <name evidence="5" type="ORF">KS2013_83</name>
</gene>
<dbReference type="PANTHER" id="PTHR38683">
    <property type="entry name" value="CHORISMATE PYRUVATE-LYASE"/>
    <property type="match status" value="1"/>
</dbReference>
<keyword evidence="6" id="KW-1185">Reference proteome</keyword>
<dbReference type="PANTHER" id="PTHR38683:SF1">
    <property type="entry name" value="CHORISMATE PYRUVATE-LYASE"/>
    <property type="match status" value="1"/>
</dbReference>
<accession>A0A1B3B7P0</accession>
<dbReference type="RefSeq" id="WP_068988319.1">
    <property type="nucleotide sequence ID" value="NZ_CP012418.1"/>
</dbReference>
<feature type="binding site" evidence="4">
    <location>
        <position position="175"/>
    </location>
    <ligand>
        <name>substrate</name>
    </ligand>
</feature>
<dbReference type="Proteomes" id="UP000094147">
    <property type="component" value="Chromosome"/>
</dbReference>
<evidence type="ECO:0000256" key="1">
    <source>
        <dbReference type="ARBA" id="ARBA00022490"/>
    </source>
</evidence>
<dbReference type="InterPro" id="IPR028978">
    <property type="entry name" value="Chorismate_lyase_/UTRA_dom_sf"/>
</dbReference>
<keyword evidence="1 4" id="KW-0963">Cytoplasm</keyword>
<evidence type="ECO:0000256" key="3">
    <source>
        <dbReference type="ARBA" id="ARBA00023239"/>
    </source>
</evidence>
<sequence length="186" mass="21348">MDFTYWRSADDSVIQQLPYHIAEWVAEFGSLTQKLSHYADPVRLELLKEATDIATENEQQLLGLTKRSQSQIREVTLYGPSQPWIYARTVVPVANKELLTELGEKPLGSILFTSSELRRQSLEVRQLQQGDELFEEALLQVTGNEKSEYLWARRSVWGSGETDDDKKSNKLLLVEVFLPDSPLYDK</sequence>
<keyword evidence="2 4" id="KW-0831">Ubiquinone biosynthesis</keyword>
<evidence type="ECO:0000313" key="5">
    <source>
        <dbReference type="EMBL" id="AOE48815.1"/>
    </source>
</evidence>
<name>A0A1B3B7P0_9GAMM</name>
<evidence type="ECO:0000313" key="6">
    <source>
        <dbReference type="Proteomes" id="UP000094147"/>
    </source>
</evidence>
<dbReference type="EMBL" id="CP012418">
    <property type="protein sequence ID" value="AOE48815.1"/>
    <property type="molecule type" value="Genomic_DNA"/>
</dbReference>
<keyword evidence="4 5" id="KW-0670">Pyruvate</keyword>
<dbReference type="GO" id="GO:0008813">
    <property type="term" value="F:chorismate lyase activity"/>
    <property type="evidence" value="ECO:0007669"/>
    <property type="project" value="UniProtKB-UniRule"/>
</dbReference>
<dbReference type="UniPathway" id="UPA00232"/>
<comment type="subcellular location">
    <subcellularLocation>
        <location evidence="4">Cytoplasm</location>
    </subcellularLocation>
</comment>
<comment type="pathway">
    <text evidence="4">Cofactor biosynthesis; ubiquinone biosynthesis.</text>
</comment>
<feature type="binding site" evidence="4">
    <location>
        <position position="107"/>
    </location>
    <ligand>
        <name>substrate</name>
    </ligand>
</feature>
<dbReference type="HAMAP" id="MF_01632">
    <property type="entry name" value="UbiC"/>
    <property type="match status" value="1"/>
</dbReference>
<dbReference type="GO" id="GO:0042866">
    <property type="term" value="P:pyruvate biosynthetic process"/>
    <property type="evidence" value="ECO:0007669"/>
    <property type="project" value="UniProtKB-UniRule"/>
</dbReference>
<feature type="binding site" evidence="4">
    <location>
        <position position="73"/>
    </location>
    <ligand>
        <name>substrate</name>
    </ligand>
</feature>
<evidence type="ECO:0000256" key="4">
    <source>
        <dbReference type="HAMAP-Rule" id="MF_01632"/>
    </source>
</evidence>
<dbReference type="InterPro" id="IPR007440">
    <property type="entry name" value="Chorismate--pyruvate_lyase"/>
</dbReference>
<comment type="function">
    <text evidence="4">Removes the pyruvyl group from chorismate, with concomitant aromatization of the ring, to provide 4-hydroxybenzoate (4HB) for the ubiquinone pathway.</text>
</comment>
<organism evidence="5 6">
    <name type="scientific">Kangiella sediminilitoris</name>
    <dbReference type="NCBI Taxonomy" id="1144748"/>
    <lineage>
        <taxon>Bacteria</taxon>
        <taxon>Pseudomonadati</taxon>
        <taxon>Pseudomonadota</taxon>
        <taxon>Gammaproteobacteria</taxon>
        <taxon>Kangiellales</taxon>
        <taxon>Kangiellaceae</taxon>
        <taxon>Kangiella</taxon>
    </lineage>
</organism>
<proteinExistence type="inferred from homology"/>
<dbReference type="KEGG" id="ksd:KS2013_83"/>
<dbReference type="Gene3D" id="3.40.1410.10">
    <property type="entry name" value="Chorismate lyase-like"/>
    <property type="match status" value="1"/>
</dbReference>
<comment type="caution">
    <text evidence="4">Lacks conserved residue(s) required for the propagation of feature annotation.</text>
</comment>
<dbReference type="SUPFAM" id="SSF64288">
    <property type="entry name" value="Chorismate lyase-like"/>
    <property type="match status" value="1"/>
</dbReference>
<reference evidence="6" key="1">
    <citation type="submission" date="2015-08" db="EMBL/GenBank/DDBJ databases">
        <authorList>
            <person name="Kim K.M."/>
        </authorList>
    </citation>
    <scope>NUCLEOTIDE SEQUENCE [LARGE SCALE GENOMIC DNA]</scope>
    <source>
        <strain evidence="6">KCTC 23892</strain>
    </source>
</reference>
<dbReference type="EC" id="4.1.3.40" evidence="4"/>
<protein>
    <recommendedName>
        <fullName evidence="4">Probable chorismate pyruvate-lyase</fullName>
        <shortName evidence="4">CL</shortName>
        <shortName evidence="4">CPL</shortName>
        <ecNumber evidence="4">4.1.3.40</ecNumber>
    </recommendedName>
</protein>
<dbReference type="Pfam" id="PF04345">
    <property type="entry name" value="Chor_lyase"/>
    <property type="match status" value="1"/>
</dbReference>
<dbReference type="AlphaFoldDB" id="A0A1B3B7P0"/>